<dbReference type="eggNOG" id="ENOG5030D1S">
    <property type="taxonomic scope" value="Bacteria"/>
</dbReference>
<keyword evidence="2" id="KW-1185">Reference proteome</keyword>
<dbReference type="STRING" id="199310.c3343"/>
<dbReference type="AlphaFoldDB" id="A0A0H2VBM0"/>
<evidence type="ECO:0000313" key="1">
    <source>
        <dbReference type="EMBL" id="AAN81791.1"/>
    </source>
</evidence>
<dbReference type="Proteomes" id="UP000001410">
    <property type="component" value="Chromosome"/>
</dbReference>
<evidence type="ECO:0000313" key="2">
    <source>
        <dbReference type="Proteomes" id="UP000001410"/>
    </source>
</evidence>
<name>A0A0H2VBM0_ECOL6</name>
<dbReference type="KEGG" id="ecc:c3343"/>
<gene>
    <name evidence="1" type="ordered locus">c3343</name>
</gene>
<dbReference type="AntiFam" id="ANF00127">
    <property type="entry name" value="Shadow ORF (opposite eno)"/>
</dbReference>
<reference evidence="1 2" key="1">
    <citation type="journal article" date="2002" name="Proc. Natl. Acad. Sci. U.S.A.">
        <title>Extensive mosaic structure revealed by the complete genome sequence of uropathogenic Escherichia coli.</title>
        <authorList>
            <person name="Welch R.A."/>
            <person name="Burland V."/>
            <person name="Plunkett G.III."/>
            <person name="Redford P."/>
            <person name="Roesch P."/>
            <person name="Rasko D."/>
            <person name="Buckles E.L."/>
            <person name="Liou S.R."/>
            <person name="Boutin A."/>
            <person name="Hackett J."/>
            <person name="Stroud D."/>
            <person name="Mayhew G.F."/>
            <person name="Rose D.J."/>
            <person name="Zhou S."/>
            <person name="Schwartz D.C."/>
            <person name="Perna N.T."/>
            <person name="Mobley H.L."/>
            <person name="Donnenberg M.S."/>
            <person name="Blattner F.R."/>
        </authorList>
    </citation>
    <scope>NUCLEOTIDE SEQUENCE [LARGE SCALE GENOMIC DNA]</scope>
    <source>
        <strain evidence="2">CFT073 / ATCC 700928 / UPEC</strain>
    </source>
</reference>
<proteinExistence type="predicted"/>
<dbReference type="HOGENOM" id="CLU_672156_0_0_6"/>
<organism evidence="1 2">
    <name type="scientific">Escherichia coli O6:H1 (strain CFT073 / ATCC 700928 / UPEC)</name>
    <dbReference type="NCBI Taxonomy" id="199310"/>
    <lineage>
        <taxon>Bacteria</taxon>
        <taxon>Pseudomonadati</taxon>
        <taxon>Pseudomonadota</taxon>
        <taxon>Gammaproteobacteria</taxon>
        <taxon>Enterobacterales</taxon>
        <taxon>Enterobacteriaceae</taxon>
        <taxon>Escherichia</taxon>
    </lineage>
</organism>
<dbReference type="EMBL" id="AE014075">
    <property type="protein sequence ID" value="AAN81791.1"/>
    <property type="molecule type" value="Genomic_DNA"/>
</dbReference>
<sequence>MPARRLAFLNQIKSDLCLAFDLFTTVVRCFFAQSFFDTNQLVVFSNTVRTAHGTRFDLACSSTNSQVSDGSIFSFTRTVRDNCSVASVFRHLNSSQGFGQRTDLVEFDQDGVSDAFFDTFFQDLGVGYEQVVTNQLDFVAQNFGLVCETVPVRFVQTVFDGNDRVLFGQFFQEVSEFFRGECFVAFASQNVFTVFVEFRSCAVHRQSDVFAQFIASSFNSFSDNSQSFSVGTQVRRIATFVTNSSVHAFRFQNFCQVMENFRTHADGFFHSFRANRLNHEFLDINVVVSVLTTVDDVHHRNRHRVFARSAVQFSDVLVQRHTFSSCSSFGVSQRYSQDCVRAEFGFVFGAVQVDHDLVNASLIFSIFANQRLSDRAVYRSNSFGYAFTQETGFVAIAQFQSFTGTSRST</sequence>
<accession>A0A0H2VBM0</accession>
<protein>
    <submittedName>
        <fullName evidence="1">Uncharacterized protein</fullName>
    </submittedName>
</protein>